<keyword evidence="2" id="KW-1185">Reference proteome</keyword>
<dbReference type="RefSeq" id="YP_003969192.1">
    <property type="nucleotide sequence ID" value="NC_014635.1"/>
</dbReference>
<proteinExistence type="predicted"/>
<sequence length="45" mass="5031">MDAVDIEFNRIHYSNGNDRYGLAHSGGVGFQSYDFNDVLAHEGEI</sequence>
<name>E1A1M2_9CAUD</name>
<gene>
    <name evidence="1" type="ORF">phiAS4_ORF0174</name>
</gene>
<dbReference type="GeneID" id="9861309"/>
<dbReference type="Proteomes" id="UP000002235">
    <property type="component" value="Segment"/>
</dbReference>
<dbReference type="EMBL" id="HM452125">
    <property type="protein sequence ID" value="ADM79746.1"/>
    <property type="molecule type" value="Genomic_DNA"/>
</dbReference>
<dbReference type="KEGG" id="vg:9861309"/>
<reference evidence="1 2" key="1">
    <citation type="journal article" date="2012" name="Arch. Virol.">
        <title>Complete genomic sequence of a T4-like bacteriophage, phiAS4, infecting Aeromonas salmonicida subsp. salmonicida.</title>
        <authorList>
            <person name="Kim J.H."/>
            <person name="Son J.S."/>
            <person name="Choi Y.J."/>
            <person name="Choresca C.H."/>
            <person name="Shin S.P."/>
            <person name="Han J.E."/>
            <person name="Jun J.W."/>
            <person name="Park S.C."/>
        </authorList>
    </citation>
    <scope>NUCLEOTIDE SEQUENCE [LARGE SCALE GENOMIC DNA]</scope>
</reference>
<evidence type="ECO:0000313" key="2">
    <source>
        <dbReference type="Proteomes" id="UP000002235"/>
    </source>
</evidence>
<protein>
    <submittedName>
        <fullName evidence="1">Uncharacterized protein</fullName>
    </submittedName>
</protein>
<evidence type="ECO:0000313" key="1">
    <source>
        <dbReference type="EMBL" id="ADM79746.1"/>
    </source>
</evidence>
<organism evidence="1 2">
    <name type="scientific">Aeromonas phage phiAS4</name>
    <dbReference type="NCBI Taxonomy" id="879628"/>
    <lineage>
        <taxon>Viruses</taxon>
        <taxon>Duplodnaviria</taxon>
        <taxon>Heunggongvirae</taxon>
        <taxon>Uroviricota</taxon>
        <taxon>Caudoviricetes</taxon>
        <taxon>Pantevenvirales</taxon>
        <taxon>Straboviridae</taxon>
        <taxon>Tulanevirus</taxon>
        <taxon>Tulanevirus as4</taxon>
    </lineage>
</organism>
<accession>E1A1M2</accession>